<dbReference type="AlphaFoldDB" id="D1CAT2"/>
<dbReference type="HOGENOM" id="CLU_037612_1_4_0"/>
<dbReference type="SUPFAM" id="SSF52540">
    <property type="entry name" value="P-loop containing nucleoside triphosphate hydrolases"/>
    <property type="match status" value="1"/>
</dbReference>
<dbReference type="Proteomes" id="UP000002027">
    <property type="component" value="Chromosome 2"/>
</dbReference>
<dbReference type="eggNOG" id="COG1192">
    <property type="taxonomic scope" value="Bacteria"/>
</dbReference>
<dbReference type="STRING" id="479434.Sthe_2464"/>
<dbReference type="InterPro" id="IPR025669">
    <property type="entry name" value="AAA_dom"/>
</dbReference>
<organism evidence="2 3">
    <name type="scientific">Sphaerobacter thermophilus (strain ATCC 49802 / DSM 20745 / KCCM 41009 / NCIMB 13125 / S 6022)</name>
    <dbReference type="NCBI Taxonomy" id="479434"/>
    <lineage>
        <taxon>Bacteria</taxon>
        <taxon>Pseudomonadati</taxon>
        <taxon>Thermomicrobiota</taxon>
        <taxon>Thermomicrobia</taxon>
        <taxon>Sphaerobacterales</taxon>
        <taxon>Sphaerobacterineae</taxon>
        <taxon>Sphaerobacteraceae</taxon>
        <taxon>Sphaerobacter</taxon>
    </lineage>
</organism>
<feature type="domain" description="AAA" evidence="1">
    <location>
        <begin position="3"/>
        <end position="178"/>
    </location>
</feature>
<reference evidence="2 3" key="2">
    <citation type="journal article" date="2010" name="Stand. Genomic Sci.">
        <title>Complete genome sequence of Desulfohalobium retbaense type strain (HR(100)).</title>
        <authorList>
            <person name="Spring S."/>
            <person name="Nolan M."/>
            <person name="Lapidus A."/>
            <person name="Glavina Del Rio T."/>
            <person name="Copeland A."/>
            <person name="Tice H."/>
            <person name="Cheng J.F."/>
            <person name="Lucas S."/>
            <person name="Land M."/>
            <person name="Chen F."/>
            <person name="Bruce D."/>
            <person name="Goodwin L."/>
            <person name="Pitluck S."/>
            <person name="Ivanova N."/>
            <person name="Mavromatis K."/>
            <person name="Mikhailova N."/>
            <person name="Pati A."/>
            <person name="Chen A."/>
            <person name="Palaniappan K."/>
            <person name="Hauser L."/>
            <person name="Chang Y.J."/>
            <person name="Jeffries C.D."/>
            <person name="Munk C."/>
            <person name="Kiss H."/>
            <person name="Chain P."/>
            <person name="Han C."/>
            <person name="Brettin T."/>
            <person name="Detter J.C."/>
            <person name="Schuler E."/>
            <person name="Goker M."/>
            <person name="Rohde M."/>
            <person name="Bristow J."/>
            <person name="Eisen J.A."/>
            <person name="Markowitz V."/>
            <person name="Hugenholtz P."/>
            <person name="Kyrpides N.C."/>
            <person name="Klenk H.P."/>
        </authorList>
    </citation>
    <scope>NUCLEOTIDE SEQUENCE [LARGE SCALE GENOMIC DNA]</scope>
    <source>
        <strain evidence="3">ATCC 49802 / DSM 20745 / S 6022</strain>
    </source>
</reference>
<gene>
    <name evidence="2" type="ordered locus">Sthe_2464</name>
</gene>
<accession>D1CAT2</accession>
<dbReference type="InterPro" id="IPR027417">
    <property type="entry name" value="P-loop_NTPase"/>
</dbReference>
<dbReference type="Gene3D" id="3.40.50.300">
    <property type="entry name" value="P-loop containing nucleotide triphosphate hydrolases"/>
    <property type="match status" value="1"/>
</dbReference>
<dbReference type="OrthoDB" id="9815116at2"/>
<protein>
    <submittedName>
        <fullName evidence="2">Cobyrinic acid ac-diamide synthase</fullName>
    </submittedName>
</protein>
<dbReference type="CDD" id="cd02042">
    <property type="entry name" value="ParAB_family"/>
    <property type="match status" value="1"/>
</dbReference>
<dbReference type="InterPro" id="IPR050678">
    <property type="entry name" value="DNA_Partitioning_ATPase"/>
</dbReference>
<dbReference type="PANTHER" id="PTHR13696:SF52">
    <property type="entry name" value="PARA FAMILY PROTEIN CT_582"/>
    <property type="match status" value="1"/>
</dbReference>
<dbReference type="InParanoid" id="D1CAT2"/>
<dbReference type="FunFam" id="3.40.50.300:FF:000285">
    <property type="entry name" value="Sporulation initiation inhibitor Soj"/>
    <property type="match status" value="1"/>
</dbReference>
<evidence type="ECO:0000313" key="3">
    <source>
        <dbReference type="Proteomes" id="UP000002027"/>
    </source>
</evidence>
<sequence>MSRVLALANQKGGVGKTTTAVNVSADLARRGRRILLIDLDPQGNATSSLGVDKHGVERSSYDVLIEGQPVVECLLEAVRPRLDLLAANASLAGAEVELVGVRNREFRLREALAEPRAVYDAIVIDCPPSLGLLTVNALTAADEVIIPIQCEYLALEGLMQLINTIDLVKRRLNPSLDILGVVMTMYDARTRLSAQVVHDVQRFFPTRMFRSVIPRTVRLAEAPSFGQTIFEYDAASRAAAAYTFLGGEVAARLGLASDESDKEVGAAAARGEATP</sequence>
<proteinExistence type="predicted"/>
<reference evidence="3" key="1">
    <citation type="submission" date="2009-11" db="EMBL/GenBank/DDBJ databases">
        <title>The complete chromosome 2 of Sphaerobacter thermophilus DSM 20745.</title>
        <authorList>
            <person name="Lucas S."/>
            <person name="Copeland A."/>
            <person name="Lapidus A."/>
            <person name="Glavina del Rio T."/>
            <person name="Dalin E."/>
            <person name="Tice H."/>
            <person name="Bruce D."/>
            <person name="Goodwin L."/>
            <person name="Pitluck S."/>
            <person name="Kyrpides N."/>
            <person name="Mavromatis K."/>
            <person name="Ivanova N."/>
            <person name="Mikhailova N."/>
            <person name="LaButti K.M."/>
            <person name="Clum A."/>
            <person name="Sun H.I."/>
            <person name="Brettin T."/>
            <person name="Detter J.C."/>
            <person name="Han C."/>
            <person name="Larimer F."/>
            <person name="Land M."/>
            <person name="Hauser L."/>
            <person name="Markowitz V."/>
            <person name="Cheng J.F."/>
            <person name="Hugenholtz P."/>
            <person name="Woyke T."/>
            <person name="Wu D."/>
            <person name="Steenblock K."/>
            <person name="Schneider S."/>
            <person name="Pukall R."/>
            <person name="Goeker M."/>
            <person name="Klenk H.P."/>
            <person name="Eisen J.A."/>
        </authorList>
    </citation>
    <scope>NUCLEOTIDE SEQUENCE [LARGE SCALE GENOMIC DNA]</scope>
    <source>
        <strain evidence="3">ATCC 49802 / DSM 20745 / S 6022</strain>
    </source>
</reference>
<evidence type="ECO:0000259" key="1">
    <source>
        <dbReference type="Pfam" id="PF13614"/>
    </source>
</evidence>
<dbReference type="KEGG" id="sti:Sthe_2464"/>
<dbReference type="EMBL" id="CP001824">
    <property type="protein sequence ID" value="ACZ39879.1"/>
    <property type="molecule type" value="Genomic_DNA"/>
</dbReference>
<evidence type="ECO:0000313" key="2">
    <source>
        <dbReference type="EMBL" id="ACZ39879.1"/>
    </source>
</evidence>
<dbReference type="FunCoup" id="D1CAT2">
    <property type="interactions" value="307"/>
</dbReference>
<dbReference type="RefSeq" id="WP_012872919.1">
    <property type="nucleotide sequence ID" value="NC_013524.1"/>
</dbReference>
<keyword evidence="3" id="KW-1185">Reference proteome</keyword>
<name>D1CAT2_SPHTD</name>
<dbReference type="Pfam" id="PF13614">
    <property type="entry name" value="AAA_31"/>
    <property type="match status" value="1"/>
</dbReference>
<dbReference type="PANTHER" id="PTHR13696">
    <property type="entry name" value="P-LOOP CONTAINING NUCLEOSIDE TRIPHOSPHATE HYDROLASE"/>
    <property type="match status" value="1"/>
</dbReference>